<name>A0A2T1HNU6_9HYPH</name>
<dbReference type="InterPro" id="IPR033462">
    <property type="entry name" value="Cache_3-Cache_2"/>
</dbReference>
<sequence length="171" mass="18198">MNKTAFAYALLVASCFAAPSTPLLAQSAQDVQSAMQVLKSKTAQAGAPSLKGEEELEGHKVPVLYLGTKRVNGDFAIVDEVQKEKGGTATLFVKSGEDFVRVSTNVKKPDGSRAVGTVLDPKGKAIAAIRKGEAFAGEVDILGKPYLTAYEPMRDAKNQVIGVYYVGYVKQ</sequence>
<dbReference type="AlphaFoldDB" id="A0A2T1HNU6"/>
<proteinExistence type="predicted"/>
<protein>
    <recommendedName>
        <fullName evidence="2">Cache 3/Cache 2 fusion domain-containing protein</fullName>
    </recommendedName>
</protein>
<reference evidence="4" key="1">
    <citation type="submission" date="2018-03" db="EMBL/GenBank/DDBJ databases">
        <authorList>
            <person name="Sun L."/>
            <person name="Liu H."/>
            <person name="Chen W."/>
            <person name="Huang K."/>
            <person name="Liu W."/>
            <person name="Gao X."/>
        </authorList>
    </citation>
    <scope>NUCLEOTIDE SEQUENCE [LARGE SCALE GENOMIC DNA]</scope>
    <source>
        <strain evidence="4">SH9</strain>
    </source>
</reference>
<organism evidence="3 4">
    <name type="scientific">Alsobacter soli</name>
    <dbReference type="NCBI Taxonomy" id="2109933"/>
    <lineage>
        <taxon>Bacteria</taxon>
        <taxon>Pseudomonadati</taxon>
        <taxon>Pseudomonadota</taxon>
        <taxon>Alphaproteobacteria</taxon>
        <taxon>Hyphomicrobiales</taxon>
        <taxon>Alsobacteraceae</taxon>
        <taxon>Alsobacter</taxon>
    </lineage>
</organism>
<evidence type="ECO:0000259" key="2">
    <source>
        <dbReference type="Pfam" id="PF17201"/>
    </source>
</evidence>
<evidence type="ECO:0000313" key="3">
    <source>
        <dbReference type="EMBL" id="PSC03306.1"/>
    </source>
</evidence>
<feature type="chain" id="PRO_5015773684" description="Cache 3/Cache 2 fusion domain-containing protein" evidence="1">
    <location>
        <begin position="26"/>
        <end position="171"/>
    </location>
</feature>
<dbReference type="RefSeq" id="WP_106339178.1">
    <property type="nucleotide sequence ID" value="NZ_PVZS01000028.1"/>
</dbReference>
<evidence type="ECO:0000256" key="1">
    <source>
        <dbReference type="SAM" id="SignalP"/>
    </source>
</evidence>
<keyword evidence="4" id="KW-1185">Reference proteome</keyword>
<dbReference type="PROSITE" id="PS51257">
    <property type="entry name" value="PROKAR_LIPOPROTEIN"/>
    <property type="match status" value="1"/>
</dbReference>
<evidence type="ECO:0000313" key="4">
    <source>
        <dbReference type="Proteomes" id="UP000239772"/>
    </source>
</evidence>
<feature type="signal peptide" evidence="1">
    <location>
        <begin position="1"/>
        <end position="25"/>
    </location>
</feature>
<comment type="caution">
    <text evidence="3">The sequence shown here is derived from an EMBL/GenBank/DDBJ whole genome shotgun (WGS) entry which is preliminary data.</text>
</comment>
<dbReference type="InterPro" id="IPR029151">
    <property type="entry name" value="Sensor-like_sf"/>
</dbReference>
<dbReference type="Pfam" id="PF17201">
    <property type="entry name" value="Cache_3-Cache_2"/>
    <property type="match status" value="1"/>
</dbReference>
<gene>
    <name evidence="3" type="ORF">SLNSH_19820</name>
</gene>
<dbReference type="Proteomes" id="UP000239772">
    <property type="component" value="Unassembled WGS sequence"/>
</dbReference>
<feature type="domain" description="Cache 3/Cache 2 fusion" evidence="2">
    <location>
        <begin position="29"/>
        <end position="169"/>
    </location>
</feature>
<accession>A0A2T1HNU6</accession>
<dbReference type="OrthoDB" id="1776073at2"/>
<dbReference type="SUPFAM" id="SSF103190">
    <property type="entry name" value="Sensory domain-like"/>
    <property type="match status" value="1"/>
</dbReference>
<dbReference type="EMBL" id="PVZS01000028">
    <property type="protein sequence ID" value="PSC03306.1"/>
    <property type="molecule type" value="Genomic_DNA"/>
</dbReference>
<keyword evidence="1" id="KW-0732">Signal</keyword>